<evidence type="ECO:0000313" key="2">
    <source>
        <dbReference type="Proteomes" id="UP001213681"/>
    </source>
</evidence>
<proteinExistence type="predicted"/>
<dbReference type="Proteomes" id="UP001213681">
    <property type="component" value="Unassembled WGS sequence"/>
</dbReference>
<dbReference type="AlphaFoldDB" id="A0AAD6G4Q4"/>
<sequence length="279" mass="32370">MSQSQDHESECLLWFLDARRSGTLSLTSTDGSYLHQLWAEREVETKFWINQDSDLSTLEYIVIFLYRILLRDFNNIPNNGDAEWIRFGFCYCTSRSQKQLLTQHYIQLAERASLSQIAGAWKADDLHELMASEEIDTSSLTSHGIYPRQPSPETIGIYRLMSEVSHTLSGCAVCQARNLSCQFHSKENPSLCSESEIDYGFHATSTWERYQLLNFYSQLFEHPKFSPHKIQEARRDPDTKAFEKYIEVLVPNFRRALVNEHLMDGMFPKFGSRMQLRGA</sequence>
<dbReference type="EMBL" id="JAPVEA010000004">
    <property type="protein sequence ID" value="KAJ5455901.1"/>
    <property type="molecule type" value="Genomic_DNA"/>
</dbReference>
<protein>
    <submittedName>
        <fullName evidence="1">Uncharacterized protein</fullName>
    </submittedName>
</protein>
<evidence type="ECO:0000313" key="1">
    <source>
        <dbReference type="EMBL" id="KAJ5455901.1"/>
    </source>
</evidence>
<dbReference type="GeneID" id="81597790"/>
<accession>A0AAD6G4Q4</accession>
<comment type="caution">
    <text evidence="1">The sequence shown here is derived from an EMBL/GenBank/DDBJ whole genome shotgun (WGS) entry which is preliminary data.</text>
</comment>
<reference evidence="1" key="2">
    <citation type="journal article" date="2023" name="IMA Fungus">
        <title>Comparative genomic study of the Penicillium genus elucidates a diverse pangenome and 15 lateral gene transfer events.</title>
        <authorList>
            <person name="Petersen C."/>
            <person name="Sorensen T."/>
            <person name="Nielsen M.R."/>
            <person name="Sondergaard T.E."/>
            <person name="Sorensen J.L."/>
            <person name="Fitzpatrick D.A."/>
            <person name="Frisvad J.C."/>
            <person name="Nielsen K.L."/>
        </authorList>
    </citation>
    <scope>NUCLEOTIDE SEQUENCE</scope>
    <source>
        <strain evidence="1">IBT 16125</strain>
    </source>
</reference>
<keyword evidence="2" id="KW-1185">Reference proteome</keyword>
<dbReference type="RefSeq" id="XP_056768274.1">
    <property type="nucleotide sequence ID" value="XM_056907547.1"/>
</dbReference>
<name>A0AAD6G4Q4_9EURO</name>
<gene>
    <name evidence="1" type="ORF">N7458_004165</name>
</gene>
<reference evidence="1" key="1">
    <citation type="submission" date="2022-12" db="EMBL/GenBank/DDBJ databases">
        <authorList>
            <person name="Petersen C."/>
        </authorList>
    </citation>
    <scope>NUCLEOTIDE SEQUENCE</scope>
    <source>
        <strain evidence="1">IBT 16125</strain>
    </source>
</reference>
<organism evidence="1 2">
    <name type="scientific">Penicillium daleae</name>
    <dbReference type="NCBI Taxonomy" id="63821"/>
    <lineage>
        <taxon>Eukaryota</taxon>
        <taxon>Fungi</taxon>
        <taxon>Dikarya</taxon>
        <taxon>Ascomycota</taxon>
        <taxon>Pezizomycotina</taxon>
        <taxon>Eurotiomycetes</taxon>
        <taxon>Eurotiomycetidae</taxon>
        <taxon>Eurotiales</taxon>
        <taxon>Aspergillaceae</taxon>
        <taxon>Penicillium</taxon>
    </lineage>
</organism>